<evidence type="ECO:0000313" key="4">
    <source>
        <dbReference type="Proteomes" id="UP001476807"/>
    </source>
</evidence>
<comment type="caution">
    <text evidence="3">The sequence shown here is derived from an EMBL/GenBank/DDBJ whole genome shotgun (WGS) entry which is preliminary data.</text>
</comment>
<evidence type="ECO:0000313" key="3">
    <source>
        <dbReference type="EMBL" id="MER2998636.1"/>
    </source>
</evidence>
<dbReference type="RefSeq" id="WP_350413090.1">
    <property type="nucleotide sequence ID" value="NZ_JBEOKT010000012.1"/>
</dbReference>
<dbReference type="InterPro" id="IPR050553">
    <property type="entry name" value="Thioredoxin_ResA/DsbE_sf"/>
</dbReference>
<gene>
    <name evidence="3" type="ORF">ABS362_13865</name>
</gene>
<dbReference type="PROSITE" id="PS51352">
    <property type="entry name" value="THIOREDOXIN_2"/>
    <property type="match status" value="1"/>
</dbReference>
<keyword evidence="1" id="KW-0732">Signal</keyword>
<dbReference type="Proteomes" id="UP001476807">
    <property type="component" value="Unassembled WGS sequence"/>
</dbReference>
<keyword evidence="4" id="KW-1185">Reference proteome</keyword>
<dbReference type="CDD" id="cd02966">
    <property type="entry name" value="TlpA_like_family"/>
    <property type="match status" value="1"/>
</dbReference>
<organism evidence="3 4">
    <name type="scientific">Pontibacter populi</name>
    <dbReference type="NCBI Taxonomy" id="890055"/>
    <lineage>
        <taxon>Bacteria</taxon>
        <taxon>Pseudomonadati</taxon>
        <taxon>Bacteroidota</taxon>
        <taxon>Cytophagia</taxon>
        <taxon>Cytophagales</taxon>
        <taxon>Hymenobacteraceae</taxon>
        <taxon>Pontibacter</taxon>
    </lineage>
</organism>
<dbReference type="PANTHER" id="PTHR42852">
    <property type="entry name" value="THIOL:DISULFIDE INTERCHANGE PROTEIN DSBE"/>
    <property type="match status" value="1"/>
</dbReference>
<dbReference type="InterPro" id="IPR036249">
    <property type="entry name" value="Thioredoxin-like_sf"/>
</dbReference>
<dbReference type="InterPro" id="IPR013766">
    <property type="entry name" value="Thioredoxin_domain"/>
</dbReference>
<dbReference type="Gene3D" id="3.40.30.10">
    <property type="entry name" value="Glutaredoxin"/>
    <property type="match status" value="1"/>
</dbReference>
<reference evidence="3 4" key="1">
    <citation type="submission" date="2024-06" db="EMBL/GenBank/DDBJ databases">
        <title>Pontibacter populi HYL7-15.</title>
        <authorList>
            <person name="Kim M.K."/>
        </authorList>
    </citation>
    <scope>NUCLEOTIDE SEQUENCE [LARGE SCALE GENOMIC DNA]</scope>
    <source>
        <strain evidence="3 4">HYL7-15</strain>
    </source>
</reference>
<name>A0ABV1RW58_9BACT</name>
<dbReference type="InterPro" id="IPR000866">
    <property type="entry name" value="AhpC/TSA"/>
</dbReference>
<dbReference type="SUPFAM" id="SSF52833">
    <property type="entry name" value="Thioredoxin-like"/>
    <property type="match status" value="1"/>
</dbReference>
<feature type="chain" id="PRO_5046317979" evidence="1">
    <location>
        <begin position="24"/>
        <end position="400"/>
    </location>
</feature>
<feature type="signal peptide" evidence="1">
    <location>
        <begin position="1"/>
        <end position="23"/>
    </location>
</feature>
<evidence type="ECO:0000256" key="1">
    <source>
        <dbReference type="SAM" id="SignalP"/>
    </source>
</evidence>
<dbReference type="Pfam" id="PF00578">
    <property type="entry name" value="AhpC-TSA"/>
    <property type="match status" value="1"/>
</dbReference>
<sequence>MTKNLLTAICSALMILISGQVFAQTSAKAGEIAPEIHITDWIENVPDDKDLRGKYIVLEFWATWCGPCIAAVPHMNELQKEFNSSDLYYLSISDEPVEKIKRTLKRVDFKSIVVTDQTGQTHKNYGDKVEGLQAIPLTVLIDNKGFVKWVGLPTQLTRKVMADFLEDKNDATRTSTVERKKLNSTESPKKEFSDIMTLLQDKNTPYYFNLQESEVAKKSKMAVGMKAIDMKGYTLEEIFEQVLSINKQNLKVPDALKDKRFNLMYKNSNDDALNKIELEQKLLIELGLTKKIEVIQVKGYEVSVKDSSLLEKTMAEKGFTAKSDADNKTLFTSYTIKNTLDEISKDIAVPFRFSGDDKTQYDFIINNTSAAEIVSSLKSYGLEATAKSFRTEQVELKSAK</sequence>
<dbReference type="EMBL" id="JBEOKT010000012">
    <property type="protein sequence ID" value="MER2998636.1"/>
    <property type="molecule type" value="Genomic_DNA"/>
</dbReference>
<proteinExistence type="predicted"/>
<protein>
    <submittedName>
        <fullName evidence="3">TlpA disulfide reductase family protein</fullName>
    </submittedName>
</protein>
<feature type="domain" description="Thioredoxin" evidence="2">
    <location>
        <begin position="27"/>
        <end position="170"/>
    </location>
</feature>
<evidence type="ECO:0000259" key="2">
    <source>
        <dbReference type="PROSITE" id="PS51352"/>
    </source>
</evidence>
<dbReference type="PANTHER" id="PTHR42852:SF13">
    <property type="entry name" value="PROTEIN DIPZ"/>
    <property type="match status" value="1"/>
</dbReference>
<accession>A0ABV1RW58</accession>